<dbReference type="Gene3D" id="3.30.559.30">
    <property type="entry name" value="Nonribosomal peptide synthetase, condensation domain"/>
    <property type="match status" value="3"/>
</dbReference>
<dbReference type="GO" id="GO:0043041">
    <property type="term" value="P:amino acid activation for nonribosomal peptide biosynthetic process"/>
    <property type="evidence" value="ECO:0007669"/>
    <property type="project" value="TreeGrafter"/>
</dbReference>
<dbReference type="InterPro" id="IPR023213">
    <property type="entry name" value="CAT-like_dom_sf"/>
</dbReference>
<dbReference type="GO" id="GO:0044550">
    <property type="term" value="P:secondary metabolite biosynthetic process"/>
    <property type="evidence" value="ECO:0007669"/>
    <property type="project" value="TreeGrafter"/>
</dbReference>
<dbReference type="SUPFAM" id="SSF47336">
    <property type="entry name" value="ACP-like"/>
    <property type="match status" value="1"/>
</dbReference>
<dbReference type="KEGG" id="ete:ETEE_4082"/>
<dbReference type="RefSeq" id="WP_034164851.1">
    <property type="nucleotide sequence ID" value="NZ_CP006664.1"/>
</dbReference>
<keyword evidence="4" id="KW-0436">Ligase</keyword>
<protein>
    <submittedName>
        <fullName evidence="4">Long-chain-fatty-acid--CoA ligase</fullName>
        <ecNumber evidence="4">6.2.1.3</ecNumber>
    </submittedName>
</protein>
<dbReference type="Gene3D" id="3.30.559.10">
    <property type="entry name" value="Chloramphenicol acetyltransferase-like domain"/>
    <property type="match status" value="3"/>
</dbReference>
<dbReference type="Pfam" id="PF00668">
    <property type="entry name" value="Condensation"/>
    <property type="match status" value="3"/>
</dbReference>
<dbReference type="PANTHER" id="PTHR45527:SF1">
    <property type="entry name" value="FATTY ACID SYNTHASE"/>
    <property type="match status" value="1"/>
</dbReference>
<evidence type="ECO:0000259" key="3">
    <source>
        <dbReference type="PROSITE" id="PS50075"/>
    </source>
</evidence>
<gene>
    <name evidence="4" type="ORF">ETEE_4082</name>
</gene>
<dbReference type="HOGENOM" id="CLU_000022_2_0_6"/>
<dbReference type="EC" id="6.2.1.3" evidence="4"/>
<evidence type="ECO:0000256" key="2">
    <source>
        <dbReference type="ARBA" id="ARBA00022553"/>
    </source>
</evidence>
<dbReference type="GeneID" id="33941415"/>
<dbReference type="SUPFAM" id="SSF52777">
    <property type="entry name" value="CoA-dependent acyltransferases"/>
    <property type="match status" value="6"/>
</dbReference>
<dbReference type="PROSITE" id="PS50075">
    <property type="entry name" value="CARRIER"/>
    <property type="match status" value="1"/>
</dbReference>
<sequence>MKLLASRYEKSFYIEALTESHNVISNSFLTLDIEGACDSALMQQAMHHVFSHPEFHVRYELQGEHLYKFANRQEYTIPLIDLTTQRDPESAFQQLLTTYYSEKLTFGDSLLFKACLCQIAPAHHRAIIMVHHICLDGTGFQRFFDELTQSYGRLRRGETLAPIAAPLAQEQAPPLSDALQQEALAFWTRALDGQPVRTDFNHAINSEQRRACTEKCALGTELSQRVKAYCRRSGLTPNLFFKGLYALLVGRMANQRMIAISSPMDRRSKAMRRQLGCFVNTRLDLFDLRSIATLSAYWAQIRQFNKATKPYAELPYAQLVHALQKQSPDPGAMLSNVVFGSTVGIGETYPLDAQCRIAQDYRFIDLNADLQLLFCESSQHSFNFRFDYLQGFQPCGLFTGFLARFQRLIEWALAQDDGEMAQMPFLGRAELDRLTQLNQRRQPYPDDSLAQRVHRWVQETPAATALIDSEHNQAIGYAQLHERVSAIAHYLSTLTPADHRGQGCVVINLTSLVDTVVAILATQYCGLAFTCVDASAPMARKQLIMEQLSPLLLIGDAIPGAQASHTHHLAALEHIPPAPGRYLPHAGAAEQISQYIFTSGTTGQPKAVALTHRALVSTLYQNDAIPVGERLLYSANEAFDAASLQLWLALLHGRTLVIPQRGDIANPHAMTRLLLQHQIDHLFLTTGLFETYMASAKREIFGQLEILCFGGDSVSQQAVAQGLECNIRHLINLYGPTETSIYVTAHRCGPRDLAAGVIPIGKPRPNAQTWIVDDRDNLLGIGMVGHIIVSGDGLAQGYLGQPQHEAFSSIRLADATGESTRRIYRTGDYGYWREDGELVFCGRRDHQVKLRGYRIELGEIRQALEQIDGVTMAIAVLSRKGQHKRLLGYYQAAQPLDNQYLCQQLQQRLPSYMVPAQLIYLEQLPLNRNGKLDRQALPEPELIVEQDDSLTPLQQALLAQAASVLSLPSLTLGDDFVAQGGDSISAILFSVGLEEQGIRLSTADIMKYRCFADMARQASWVASAQTCLGKQTGDVALLPAQRWFFAQAFDAPAHFNQAITLRLPAPVDDARLASALELLTRYHDSFWLRFTPDGRQFFADPGAAHVTLATLDAVGWSQVERQAAEMNAAFQLRHGPLLQALRFTLADDGATYLYLCAHHLIVDGVSWRRIAADLQSYYEQGAAFTPAPYSNTQCYRSQWETFQPGAQEVDYWLRHADAIAACRTGAADSRLQRRQISLTPQQTQALLGQANHPYGTQINELLISALYRLLHHPEHGLGLLLEGHGRKAFGDTIRSEATVGWFTSIFPLHLPPHAGGWDSLIKQTKQTLRTLPDKGENYLHIAYHHPDPGVQQSLQAMLQLPVSFNFLGRFGHGGEGEWAIEHHFNHHLVAASNKPLRDLDINAWISADRLYIDVEMAGVEVAGMTLAQLCERFGQIVDQLLTHCCAPRCRGGLVPCDLEDVALDQATIARLEHQVGPLDTIYPATDFQRELLYFNRANPDYQIDQLVFQLEGALDRQAFADAWRRVLARYDMLRAGFSDSVDPGQPLALIARQVPLPLHIMNWEGQDSERLLQQCIIEERQRPFDWSKPPLLRLALARLSDRRHLLLFTFHHVLFDGWSMQIFLREIRQDYERLTRGERIPLPPSSFAAFPRWLAAQDTRAAADFWGAYLADAPMNMRIPADVCDDGGHALRVQSVKCRLEEQHGAPLQAFARRYGLTLNQLCQLAWAITLAKYTHSRDIVFGTTLTRRPVEISRVTDLVGLFVATPPLRVKLTESLDAVAQQLIDAAEPRTEHAFHDLNRYDERWRPTAPFGTLFVFENYPEQKSQEHDLVQYHHRGTVSGSNHQIVLCQFPADSMPFSLFYDSAELSAALAERIAHDYRTTLQLLPASQQLSDLLPRA</sequence>
<dbReference type="SUPFAM" id="SSF56801">
    <property type="entry name" value="Acetyl-CoA synthetase-like"/>
    <property type="match status" value="1"/>
</dbReference>
<evidence type="ECO:0000256" key="1">
    <source>
        <dbReference type="ARBA" id="ARBA00022450"/>
    </source>
</evidence>
<reference evidence="4 5" key="1">
    <citation type="journal article" date="2012" name="PLoS ONE">
        <title>Edwardsiella comparative phylogenomics reveal the new intra/inter-species taxonomic relationships, virulence evolution and niche adaptation mechanisms.</title>
        <authorList>
            <person name="Yang M."/>
            <person name="Lv Y."/>
            <person name="Xiao J."/>
            <person name="Wu H."/>
            <person name="Zheng H."/>
            <person name="Liu Q."/>
            <person name="Zhang Y."/>
            <person name="Wang Q."/>
        </authorList>
    </citation>
    <scope>NUCLEOTIDE SEQUENCE [LARGE SCALE GENOMIC DNA]</scope>
    <source>
        <strain evidence="5">080813</strain>
    </source>
</reference>
<dbReference type="InterPro" id="IPR020845">
    <property type="entry name" value="AMP-binding_CS"/>
</dbReference>
<dbReference type="Gene3D" id="1.10.1200.10">
    <property type="entry name" value="ACP-like"/>
    <property type="match status" value="1"/>
</dbReference>
<dbReference type="Pfam" id="PF00550">
    <property type="entry name" value="PP-binding"/>
    <property type="match status" value="1"/>
</dbReference>
<dbReference type="Proteomes" id="UP000028681">
    <property type="component" value="Chromosome"/>
</dbReference>
<keyword evidence="1" id="KW-0596">Phosphopantetheine</keyword>
<accession>A0A076LVL7</accession>
<dbReference type="InterPro" id="IPR045851">
    <property type="entry name" value="AMP-bd_C_sf"/>
</dbReference>
<dbReference type="GO" id="GO:0031177">
    <property type="term" value="F:phosphopantetheine binding"/>
    <property type="evidence" value="ECO:0007669"/>
    <property type="project" value="TreeGrafter"/>
</dbReference>
<organism evidence="4 5">
    <name type="scientific">Edwardsiella anguillarum ET080813</name>
    <dbReference type="NCBI Taxonomy" id="667120"/>
    <lineage>
        <taxon>Bacteria</taxon>
        <taxon>Pseudomonadati</taxon>
        <taxon>Pseudomonadota</taxon>
        <taxon>Gammaproteobacteria</taxon>
        <taxon>Enterobacterales</taxon>
        <taxon>Hafniaceae</taxon>
        <taxon>Edwardsiella</taxon>
    </lineage>
</organism>
<name>A0A076LVL7_9GAMM</name>
<evidence type="ECO:0000313" key="4">
    <source>
        <dbReference type="EMBL" id="AIJ10488.1"/>
    </source>
</evidence>
<dbReference type="GO" id="GO:0005737">
    <property type="term" value="C:cytoplasm"/>
    <property type="evidence" value="ECO:0007669"/>
    <property type="project" value="TreeGrafter"/>
</dbReference>
<dbReference type="Pfam" id="PF00501">
    <property type="entry name" value="AMP-binding"/>
    <property type="match status" value="1"/>
</dbReference>
<dbReference type="PROSITE" id="PS00455">
    <property type="entry name" value="AMP_BINDING"/>
    <property type="match status" value="1"/>
</dbReference>
<dbReference type="FunFam" id="3.30.300.30:FF:000010">
    <property type="entry name" value="Enterobactin synthetase component F"/>
    <property type="match status" value="1"/>
</dbReference>
<dbReference type="InterPro" id="IPR001242">
    <property type="entry name" value="Condensation_dom"/>
</dbReference>
<dbReference type="PANTHER" id="PTHR45527">
    <property type="entry name" value="NONRIBOSOMAL PEPTIDE SYNTHETASE"/>
    <property type="match status" value="1"/>
</dbReference>
<dbReference type="InterPro" id="IPR000873">
    <property type="entry name" value="AMP-dep_synth/lig_dom"/>
</dbReference>
<dbReference type="InterPro" id="IPR009081">
    <property type="entry name" value="PP-bd_ACP"/>
</dbReference>
<dbReference type="Gene3D" id="3.40.50.12780">
    <property type="entry name" value="N-terminal domain of ligase-like"/>
    <property type="match status" value="1"/>
</dbReference>
<proteinExistence type="predicted"/>
<evidence type="ECO:0000313" key="5">
    <source>
        <dbReference type="Proteomes" id="UP000028681"/>
    </source>
</evidence>
<feature type="domain" description="Carrier" evidence="3">
    <location>
        <begin position="948"/>
        <end position="1022"/>
    </location>
</feature>
<dbReference type="CDD" id="cd05930">
    <property type="entry name" value="A_NRPS"/>
    <property type="match status" value="1"/>
</dbReference>
<dbReference type="EMBL" id="CP006664">
    <property type="protein sequence ID" value="AIJ10488.1"/>
    <property type="molecule type" value="Genomic_DNA"/>
</dbReference>
<dbReference type="InterPro" id="IPR042099">
    <property type="entry name" value="ANL_N_sf"/>
</dbReference>
<keyword evidence="2" id="KW-0597">Phosphoprotein</keyword>
<dbReference type="InterPro" id="IPR036736">
    <property type="entry name" value="ACP-like_sf"/>
</dbReference>
<dbReference type="Gene3D" id="3.30.300.30">
    <property type="match status" value="1"/>
</dbReference>
<dbReference type="GO" id="GO:0004467">
    <property type="term" value="F:long-chain fatty acid-CoA ligase activity"/>
    <property type="evidence" value="ECO:0007669"/>
    <property type="project" value="UniProtKB-EC"/>
</dbReference>